<sequence length="411" mass="46961">MLVKAVELLLTAEIFNKYDALSEDDIPKEIRKILYSNGSIKRPLVIKESTVRNYAGYNEKELKKLPFVDVNAFNKQIKLTSFEIAARWMAKNGIEFIKRNPVLAYYFENYDSLNISYADARKHIQPKHSDAEWLKGVIEELSRDEATAEMLSLVRILSPEEIDDDVSDVVLEDYQIKEIRKIEIAMEEREWLRKVGLKEIGKLLFIGPPGTGKTTTARALSKKLFLPLVEVKLSMITSQFLGETSKNIEKVFEIAKRLSPCILFIDEFDYVAKTRTSDEHAAVKRAVNTLLKSIDEINLVEDGVLLIAATNHPSLLDAAVWRRFDKIVEFPEPSENVRKRIFEISLSKISGDYDIERLVRETDGFTGSEVKLIVREAVLSALLEGRKSLTMDDLLKAVDDVKERLKLKNSY</sequence>
<evidence type="ECO:0000256" key="2">
    <source>
        <dbReference type="ARBA" id="ARBA00022741"/>
    </source>
</evidence>
<evidence type="ECO:0000313" key="6">
    <source>
        <dbReference type="EMBL" id="AIY90660.1"/>
    </source>
</evidence>
<evidence type="ECO:0000256" key="4">
    <source>
        <dbReference type="RuleBase" id="RU003651"/>
    </source>
</evidence>
<keyword evidence="6" id="KW-0132">Cell division</keyword>
<dbReference type="PROSITE" id="PS00674">
    <property type="entry name" value="AAA"/>
    <property type="match status" value="1"/>
</dbReference>
<dbReference type="Proteomes" id="UP000030624">
    <property type="component" value="Chromosome"/>
</dbReference>
<dbReference type="InterPro" id="IPR003959">
    <property type="entry name" value="ATPase_AAA_core"/>
</dbReference>
<dbReference type="InterPro" id="IPR050221">
    <property type="entry name" value="26S_Proteasome_ATPase"/>
</dbReference>
<dbReference type="KEGG" id="gac:GACE_1627"/>
<accession>A0A0A7GF19</accession>
<organism evidence="6 7">
    <name type="scientific">Geoglobus acetivorans</name>
    <dbReference type="NCBI Taxonomy" id="565033"/>
    <lineage>
        <taxon>Archaea</taxon>
        <taxon>Methanobacteriati</taxon>
        <taxon>Methanobacteriota</taxon>
        <taxon>Archaeoglobi</taxon>
        <taxon>Archaeoglobales</taxon>
        <taxon>Archaeoglobaceae</taxon>
        <taxon>Geoglobus</taxon>
    </lineage>
</organism>
<dbReference type="CDD" id="cd19481">
    <property type="entry name" value="RecA-like_protease"/>
    <property type="match status" value="1"/>
</dbReference>
<dbReference type="STRING" id="565033.GACE_1627"/>
<comment type="similarity">
    <text evidence="1 4">Belongs to the AAA ATPase family.</text>
</comment>
<dbReference type="PANTHER" id="PTHR23073">
    <property type="entry name" value="26S PROTEASOME REGULATORY SUBUNIT"/>
    <property type="match status" value="1"/>
</dbReference>
<dbReference type="InterPro" id="IPR003960">
    <property type="entry name" value="ATPase_AAA_CS"/>
</dbReference>
<dbReference type="InterPro" id="IPR003593">
    <property type="entry name" value="AAA+_ATPase"/>
</dbReference>
<dbReference type="HOGENOM" id="CLU_646568_0_0_2"/>
<evidence type="ECO:0000256" key="3">
    <source>
        <dbReference type="ARBA" id="ARBA00022840"/>
    </source>
</evidence>
<dbReference type="RefSeq" id="WP_318249175.1">
    <property type="nucleotide sequence ID" value="NZ_CP009552.1"/>
</dbReference>
<name>A0A0A7GF19_GEOAI</name>
<evidence type="ECO:0000259" key="5">
    <source>
        <dbReference type="SMART" id="SM00382"/>
    </source>
</evidence>
<dbReference type="Pfam" id="PF00004">
    <property type="entry name" value="AAA"/>
    <property type="match status" value="1"/>
</dbReference>
<evidence type="ECO:0000256" key="1">
    <source>
        <dbReference type="ARBA" id="ARBA00006914"/>
    </source>
</evidence>
<protein>
    <submittedName>
        <fullName evidence="6">Cell division protein FtsH</fullName>
    </submittedName>
</protein>
<keyword evidence="2 4" id="KW-0547">Nucleotide-binding</keyword>
<dbReference type="AlphaFoldDB" id="A0A0A7GF19"/>
<dbReference type="EMBL" id="CP009552">
    <property type="protein sequence ID" value="AIY90660.1"/>
    <property type="molecule type" value="Genomic_DNA"/>
</dbReference>
<reference evidence="6 7" key="1">
    <citation type="journal article" date="2015" name="Appl. Environ. Microbiol.">
        <title>The Geoglobus acetivorans genome: Fe(III) reduction, acetate utilization, autotrophic growth, and degradation of aromatic compounds in a hyperthermophilic archaeon.</title>
        <authorList>
            <person name="Mardanov A.V."/>
            <person name="Slododkina G.B."/>
            <person name="Slobodkin A.I."/>
            <person name="Beletsky A.V."/>
            <person name="Gavrilov S.N."/>
            <person name="Kublanov I.V."/>
            <person name="Bonch-Osmolovskaya E.A."/>
            <person name="Skryabin K.G."/>
            <person name="Ravin N.V."/>
        </authorList>
    </citation>
    <scope>NUCLEOTIDE SEQUENCE [LARGE SCALE GENOMIC DNA]</scope>
    <source>
        <strain evidence="6 7">SBH6</strain>
    </source>
</reference>
<gene>
    <name evidence="6" type="ORF">GACE_1627</name>
</gene>
<dbReference type="GO" id="GO:0051301">
    <property type="term" value="P:cell division"/>
    <property type="evidence" value="ECO:0007669"/>
    <property type="project" value="UniProtKB-KW"/>
</dbReference>
<proteinExistence type="inferred from homology"/>
<feature type="domain" description="AAA+ ATPase" evidence="5">
    <location>
        <begin position="199"/>
        <end position="334"/>
    </location>
</feature>
<dbReference type="GO" id="GO:0005524">
    <property type="term" value="F:ATP binding"/>
    <property type="evidence" value="ECO:0007669"/>
    <property type="project" value="UniProtKB-KW"/>
</dbReference>
<dbReference type="Gene3D" id="1.10.8.60">
    <property type="match status" value="1"/>
</dbReference>
<dbReference type="GeneID" id="24798206"/>
<dbReference type="eggNOG" id="arCOG04368">
    <property type="taxonomic scope" value="Archaea"/>
</dbReference>
<dbReference type="Gene3D" id="3.40.50.300">
    <property type="entry name" value="P-loop containing nucleotide triphosphate hydrolases"/>
    <property type="match status" value="1"/>
</dbReference>
<dbReference type="Pfam" id="PF17862">
    <property type="entry name" value="AAA_lid_3"/>
    <property type="match status" value="1"/>
</dbReference>
<dbReference type="InterPro" id="IPR027417">
    <property type="entry name" value="P-loop_NTPase"/>
</dbReference>
<dbReference type="GO" id="GO:0016887">
    <property type="term" value="F:ATP hydrolysis activity"/>
    <property type="evidence" value="ECO:0007669"/>
    <property type="project" value="InterPro"/>
</dbReference>
<dbReference type="SMART" id="SM00382">
    <property type="entry name" value="AAA"/>
    <property type="match status" value="1"/>
</dbReference>
<keyword evidence="3 4" id="KW-0067">ATP-binding</keyword>
<dbReference type="SUPFAM" id="SSF52540">
    <property type="entry name" value="P-loop containing nucleoside triphosphate hydrolases"/>
    <property type="match status" value="1"/>
</dbReference>
<dbReference type="InterPro" id="IPR041569">
    <property type="entry name" value="AAA_lid_3"/>
</dbReference>
<keyword evidence="6" id="KW-0131">Cell cycle</keyword>
<evidence type="ECO:0000313" key="7">
    <source>
        <dbReference type="Proteomes" id="UP000030624"/>
    </source>
</evidence>